<evidence type="ECO:0008006" key="3">
    <source>
        <dbReference type="Google" id="ProtNLM"/>
    </source>
</evidence>
<dbReference type="EMBL" id="JASMQC010000012">
    <property type="protein sequence ID" value="KAK1941272.1"/>
    <property type="molecule type" value="Genomic_DNA"/>
</dbReference>
<comment type="caution">
    <text evidence="1">The sequence shown here is derived from an EMBL/GenBank/DDBJ whole genome shotgun (WGS) entry which is preliminary data.</text>
</comment>
<organism evidence="1 2">
    <name type="scientific">Phytophthora citrophthora</name>
    <dbReference type="NCBI Taxonomy" id="4793"/>
    <lineage>
        <taxon>Eukaryota</taxon>
        <taxon>Sar</taxon>
        <taxon>Stramenopiles</taxon>
        <taxon>Oomycota</taxon>
        <taxon>Peronosporomycetes</taxon>
        <taxon>Peronosporales</taxon>
        <taxon>Peronosporaceae</taxon>
        <taxon>Phytophthora</taxon>
    </lineage>
</organism>
<evidence type="ECO:0000313" key="1">
    <source>
        <dbReference type="EMBL" id="KAK1941272.1"/>
    </source>
</evidence>
<evidence type="ECO:0000313" key="2">
    <source>
        <dbReference type="Proteomes" id="UP001259832"/>
    </source>
</evidence>
<reference evidence="1" key="1">
    <citation type="submission" date="2023-08" db="EMBL/GenBank/DDBJ databases">
        <title>Reference Genome Resource for the Citrus Pathogen Phytophthora citrophthora.</title>
        <authorList>
            <person name="Moller H."/>
            <person name="Coetzee B."/>
            <person name="Rose L.J."/>
            <person name="Van Niekerk J.M."/>
        </authorList>
    </citation>
    <scope>NUCLEOTIDE SEQUENCE</scope>
    <source>
        <strain evidence="1">STE-U-9442</strain>
    </source>
</reference>
<sequence length="448" mass="50693">MVGDQLQRNSPIESLGEYENPLIVKALVYNLRQKALMETLDWRKPKPLCKGSGMNWEYQGASKIANSLRDPLVKHFKAWKDGRGDKSAHAMNLVLSGPGTGKSRMLDEMPKLLREAAVQEEDPELLKRIQKAYVFNVTFENATAVSTAIDNPTFEVCYRMLYQLTKEKLDWLVFRHRVKTSFGKVPLTIQSVVTMLAELISVEDVKDITVILCVDGLQKLENDVTKRCAFYFVLAELCRYVNTSEAFAVCVCSATIAIPVENVINSSQQARHYLVPPPLLGEVMVKPTTRLQSQLVDDMGGHGRSLEVLYDWFHTGGADRLEQLNSIQLVDEIYTAITMKYGDIFCIYPFGDPAFCRSVLAAILSRLLMRSLLKSDEVGDFDEQITNPILQFAYVDQFHAGSRLGPISRTQILELYSRRVVETVHQEETHAIMTIQRSLQIEMVTSEQ</sequence>
<gene>
    <name evidence="1" type="ORF">P3T76_007138</name>
</gene>
<name>A0AAD9LMY5_9STRA</name>
<dbReference type="AlphaFoldDB" id="A0AAD9LMY5"/>
<accession>A0AAD9LMY5</accession>
<dbReference type="Proteomes" id="UP001259832">
    <property type="component" value="Unassembled WGS sequence"/>
</dbReference>
<proteinExistence type="predicted"/>
<protein>
    <recommendedName>
        <fullName evidence="3">Crinkler (CRN) family protein</fullName>
    </recommendedName>
</protein>
<keyword evidence="2" id="KW-1185">Reference proteome</keyword>